<dbReference type="EMBL" id="JAUKUD010000004">
    <property type="protein sequence ID" value="KAK0746217.1"/>
    <property type="molecule type" value="Genomic_DNA"/>
</dbReference>
<organism evidence="2 3">
    <name type="scientific">Schizothecium vesticola</name>
    <dbReference type="NCBI Taxonomy" id="314040"/>
    <lineage>
        <taxon>Eukaryota</taxon>
        <taxon>Fungi</taxon>
        <taxon>Dikarya</taxon>
        <taxon>Ascomycota</taxon>
        <taxon>Pezizomycotina</taxon>
        <taxon>Sordariomycetes</taxon>
        <taxon>Sordariomycetidae</taxon>
        <taxon>Sordariales</taxon>
        <taxon>Schizotheciaceae</taxon>
        <taxon>Schizothecium</taxon>
    </lineage>
</organism>
<feature type="non-terminal residue" evidence="2">
    <location>
        <position position="1"/>
    </location>
</feature>
<name>A0AA40EVC9_9PEZI</name>
<evidence type="ECO:0000259" key="1">
    <source>
        <dbReference type="Pfam" id="PF06985"/>
    </source>
</evidence>
<dbReference type="Proteomes" id="UP001172155">
    <property type="component" value="Unassembled WGS sequence"/>
</dbReference>
<dbReference type="PANTHER" id="PTHR24148">
    <property type="entry name" value="ANKYRIN REPEAT DOMAIN-CONTAINING PROTEIN 39 HOMOLOG-RELATED"/>
    <property type="match status" value="1"/>
</dbReference>
<evidence type="ECO:0000313" key="3">
    <source>
        <dbReference type="Proteomes" id="UP001172155"/>
    </source>
</evidence>
<evidence type="ECO:0000313" key="2">
    <source>
        <dbReference type="EMBL" id="KAK0746217.1"/>
    </source>
</evidence>
<sequence length="126" mass="14199">QIRLLELLPGKATDTVQANLFIVESPRHHEYEALSYTWGRQTIQHTITLNGQPYPVGTNLHDALVSLRLPGRVRHLWVDAVCINQKDDDEKTVQIGLMGAIYCEARNVAIFLGMPTAKSEALFEFI</sequence>
<dbReference type="Pfam" id="PF06985">
    <property type="entry name" value="HET"/>
    <property type="match status" value="1"/>
</dbReference>
<keyword evidence="3" id="KW-1185">Reference proteome</keyword>
<protein>
    <submittedName>
        <fullName evidence="2">Heterokaryon incompatibility protein-domain-containing protein</fullName>
    </submittedName>
</protein>
<proteinExistence type="predicted"/>
<dbReference type="PANTHER" id="PTHR24148:SF64">
    <property type="entry name" value="HETEROKARYON INCOMPATIBILITY DOMAIN-CONTAINING PROTEIN"/>
    <property type="match status" value="1"/>
</dbReference>
<dbReference type="InterPro" id="IPR010730">
    <property type="entry name" value="HET"/>
</dbReference>
<feature type="domain" description="Heterokaryon incompatibility" evidence="1">
    <location>
        <begin position="31"/>
        <end position="119"/>
    </location>
</feature>
<reference evidence="2" key="1">
    <citation type="submission" date="2023-06" db="EMBL/GenBank/DDBJ databases">
        <title>Genome-scale phylogeny and comparative genomics of the fungal order Sordariales.</title>
        <authorList>
            <consortium name="Lawrence Berkeley National Laboratory"/>
            <person name="Hensen N."/>
            <person name="Bonometti L."/>
            <person name="Westerberg I."/>
            <person name="Brannstrom I.O."/>
            <person name="Guillou S."/>
            <person name="Cros-Aarteil S."/>
            <person name="Calhoun S."/>
            <person name="Haridas S."/>
            <person name="Kuo A."/>
            <person name="Mondo S."/>
            <person name="Pangilinan J."/>
            <person name="Riley R."/>
            <person name="LaButti K."/>
            <person name="Andreopoulos B."/>
            <person name="Lipzen A."/>
            <person name="Chen C."/>
            <person name="Yanf M."/>
            <person name="Daum C."/>
            <person name="Ng V."/>
            <person name="Clum A."/>
            <person name="Steindorff A."/>
            <person name="Ohm R."/>
            <person name="Martin F."/>
            <person name="Silar P."/>
            <person name="Natvig D."/>
            <person name="Lalanne C."/>
            <person name="Gautier V."/>
            <person name="Ament-velasquez S.L."/>
            <person name="Kruys A."/>
            <person name="Hutchinson M.I."/>
            <person name="Powell A.J."/>
            <person name="Barry K."/>
            <person name="Miller A.N."/>
            <person name="Grigoriev I.V."/>
            <person name="Debuchy R."/>
            <person name="Gladieux P."/>
            <person name="Thoren M.H."/>
            <person name="Johannesson H."/>
        </authorList>
    </citation>
    <scope>NUCLEOTIDE SEQUENCE</scope>
    <source>
        <strain evidence="2">SMH3187-1</strain>
    </source>
</reference>
<accession>A0AA40EVC9</accession>
<dbReference type="InterPro" id="IPR052895">
    <property type="entry name" value="HetReg/Transcr_Mod"/>
</dbReference>
<feature type="non-terminal residue" evidence="2">
    <location>
        <position position="126"/>
    </location>
</feature>
<comment type="caution">
    <text evidence="2">The sequence shown here is derived from an EMBL/GenBank/DDBJ whole genome shotgun (WGS) entry which is preliminary data.</text>
</comment>
<gene>
    <name evidence="2" type="ORF">B0T18DRAFT_293715</name>
</gene>
<dbReference type="AlphaFoldDB" id="A0AA40EVC9"/>